<keyword evidence="3" id="KW-1185">Reference proteome</keyword>
<name>A0A8X7BB48_TRICX</name>
<feature type="region of interest" description="Disordered" evidence="1">
    <location>
        <begin position="1"/>
        <end position="23"/>
    </location>
</feature>
<organism evidence="2 3">
    <name type="scientific">Trichonephila clavipes</name>
    <name type="common">Golden silk orbweaver</name>
    <name type="synonym">Nephila clavipes</name>
    <dbReference type="NCBI Taxonomy" id="2585209"/>
    <lineage>
        <taxon>Eukaryota</taxon>
        <taxon>Metazoa</taxon>
        <taxon>Ecdysozoa</taxon>
        <taxon>Arthropoda</taxon>
        <taxon>Chelicerata</taxon>
        <taxon>Arachnida</taxon>
        <taxon>Araneae</taxon>
        <taxon>Araneomorphae</taxon>
        <taxon>Entelegynae</taxon>
        <taxon>Araneoidea</taxon>
        <taxon>Nephilidae</taxon>
        <taxon>Trichonephila</taxon>
    </lineage>
</organism>
<evidence type="ECO:0000313" key="3">
    <source>
        <dbReference type="Proteomes" id="UP000887159"/>
    </source>
</evidence>
<dbReference type="EMBL" id="BMAU01021371">
    <property type="protein sequence ID" value="GFY25368.1"/>
    <property type="molecule type" value="Genomic_DNA"/>
</dbReference>
<dbReference type="Proteomes" id="UP000887159">
    <property type="component" value="Unassembled WGS sequence"/>
</dbReference>
<evidence type="ECO:0000313" key="2">
    <source>
        <dbReference type="EMBL" id="GFY25368.1"/>
    </source>
</evidence>
<accession>A0A8X7BB48</accession>
<dbReference type="AlphaFoldDB" id="A0A8X7BB48"/>
<proteinExistence type="predicted"/>
<protein>
    <submittedName>
        <fullName evidence="2">Uncharacterized protein</fullName>
    </submittedName>
</protein>
<sequence length="97" mass="10416">MRTFTSIAALPPSGADNEQEQDTERNLNAQCNQMIGGGRIPITAEAASQRTSSMYKCYLKTKAAIGKLASSSIDNWVKVLCAKKGALTVQYVTVESS</sequence>
<gene>
    <name evidence="2" type="ORF">TNCV_2484881</name>
</gene>
<comment type="caution">
    <text evidence="2">The sequence shown here is derived from an EMBL/GenBank/DDBJ whole genome shotgun (WGS) entry which is preliminary data.</text>
</comment>
<evidence type="ECO:0000256" key="1">
    <source>
        <dbReference type="SAM" id="MobiDB-lite"/>
    </source>
</evidence>
<reference evidence="2" key="1">
    <citation type="submission" date="2020-08" db="EMBL/GenBank/DDBJ databases">
        <title>Multicomponent nature underlies the extraordinary mechanical properties of spider dragline silk.</title>
        <authorList>
            <person name="Kono N."/>
            <person name="Nakamura H."/>
            <person name="Mori M."/>
            <person name="Yoshida Y."/>
            <person name="Ohtoshi R."/>
            <person name="Malay A.D."/>
            <person name="Moran D.A.P."/>
            <person name="Tomita M."/>
            <person name="Numata K."/>
            <person name="Arakawa K."/>
        </authorList>
    </citation>
    <scope>NUCLEOTIDE SEQUENCE</scope>
</reference>